<reference evidence="5 6" key="1">
    <citation type="submission" date="2013-02" db="EMBL/GenBank/DDBJ databases">
        <title>The Genome Sequence of Acinetobacter calcoaceticus CIP 81.8.</title>
        <authorList>
            <consortium name="The Broad Institute Genome Sequencing Platform"/>
            <consortium name="The Broad Institute Genome Sequencing Center for Infectious Disease"/>
            <person name="Cerqueira G."/>
            <person name="Feldgarden M."/>
            <person name="Courvalin P."/>
            <person name="Perichon B."/>
            <person name="Grillot-Courvalin C."/>
            <person name="Clermont D."/>
            <person name="Rocha E."/>
            <person name="Yoon E.-J."/>
            <person name="Nemec A."/>
            <person name="Walker B."/>
            <person name="Young S.K."/>
            <person name="Zeng Q."/>
            <person name="Gargeya S."/>
            <person name="Fitzgerald M."/>
            <person name="Haas B."/>
            <person name="Abouelleil A."/>
            <person name="Alvarado L."/>
            <person name="Arachchi H.M."/>
            <person name="Berlin A.M."/>
            <person name="Chapman S.B."/>
            <person name="Dewar J."/>
            <person name="Goldberg J."/>
            <person name="Griggs A."/>
            <person name="Gujja S."/>
            <person name="Hansen M."/>
            <person name="Howarth C."/>
            <person name="Imamovic A."/>
            <person name="Larimer J."/>
            <person name="McCowan C."/>
            <person name="Murphy C."/>
            <person name="Neiman D."/>
            <person name="Pearson M."/>
            <person name="Priest M."/>
            <person name="Roberts A."/>
            <person name="Saif S."/>
            <person name="Shea T."/>
            <person name="Sisk P."/>
            <person name="Sykes S."/>
            <person name="Wortman J."/>
            <person name="Nusbaum C."/>
            <person name="Birren B."/>
        </authorList>
    </citation>
    <scope>NUCLEOTIDE SEQUENCE [LARGE SCALE GENOMIC DNA]</scope>
    <source>
        <strain evidence="5 6">CIP 81.8</strain>
    </source>
</reference>
<dbReference type="SUPFAM" id="SSF53383">
    <property type="entry name" value="PLP-dependent transferases"/>
    <property type="match status" value="1"/>
</dbReference>
<protein>
    <recommendedName>
        <fullName evidence="7">Aspartate aminotransferase family protein</fullName>
    </recommendedName>
</protein>
<accession>A0ABN0K7I9</accession>
<evidence type="ECO:0000256" key="1">
    <source>
        <dbReference type="ARBA" id="ARBA00001933"/>
    </source>
</evidence>
<sequence>MDKNHQQRNLFRSWSVQTGEESPIIVGGQGVWFFDEKGKRYFDLSSQRVNLNLGHQHPAMVDAIKKQTETLCSVSQVFVSEARIKAANLIAKHTPGDLNKILFTNSGTEAIENAIKISRIHTKKHKILSMYNSYHGSTAGAMSLTGDKRRLKNEPGIPGVIHFQGPNSYQSKFFSTSEAEETYRAITHLSNIIEGEGPENIAAIFIEPIVGSNGGIVPPQGYLEQLRQLCDQHNILLVCDEVMMGFGRCGEWFSVNNWSVVPDLITFAKGVNSGYIPLGGVAISEKIAKTFETEYFPGGGTYYGHPLACASAVAAIEIMEKDNLISRAKFLGIEISNNQAKRWKENKLVGDVRGLGLFWVIELVKTKASREPFLNDSEEIKFLKAELLNEGISTLVLQNKIYFCPPLIIDDEELEFVSNKLDSILSIFEEKYYEY</sequence>
<dbReference type="InterPro" id="IPR015421">
    <property type="entry name" value="PyrdxlP-dep_Trfase_major"/>
</dbReference>
<evidence type="ECO:0008006" key="7">
    <source>
        <dbReference type="Google" id="ProtNLM"/>
    </source>
</evidence>
<comment type="similarity">
    <text evidence="2 4">Belongs to the class-III pyridoxal-phosphate-dependent aminotransferase family.</text>
</comment>
<keyword evidence="3 4" id="KW-0663">Pyridoxal phosphate</keyword>
<comment type="cofactor">
    <cofactor evidence="1">
        <name>pyridoxal 5'-phosphate</name>
        <dbReference type="ChEBI" id="CHEBI:597326"/>
    </cofactor>
</comment>
<evidence type="ECO:0000256" key="4">
    <source>
        <dbReference type="RuleBase" id="RU003560"/>
    </source>
</evidence>
<proteinExistence type="inferred from homology"/>
<dbReference type="Gene3D" id="3.90.1150.10">
    <property type="entry name" value="Aspartate Aminotransferase, domain 1"/>
    <property type="match status" value="1"/>
</dbReference>
<dbReference type="NCBIfam" id="NF004718">
    <property type="entry name" value="PRK06062.1"/>
    <property type="match status" value="1"/>
</dbReference>
<evidence type="ECO:0000313" key="6">
    <source>
        <dbReference type="Proteomes" id="UP000013024"/>
    </source>
</evidence>
<keyword evidence="6" id="KW-1185">Reference proteome</keyword>
<dbReference type="InterPro" id="IPR015424">
    <property type="entry name" value="PyrdxlP-dep_Trfase"/>
</dbReference>
<name>A0ABN0K7I9_ACICA</name>
<dbReference type="CDD" id="cd00610">
    <property type="entry name" value="OAT_like"/>
    <property type="match status" value="1"/>
</dbReference>
<evidence type="ECO:0000256" key="3">
    <source>
        <dbReference type="ARBA" id="ARBA00022898"/>
    </source>
</evidence>
<dbReference type="InterPro" id="IPR015422">
    <property type="entry name" value="PyrdxlP-dep_Trfase_small"/>
</dbReference>
<dbReference type="PIRSF" id="PIRSF000521">
    <property type="entry name" value="Transaminase_4ab_Lys_Orn"/>
    <property type="match status" value="1"/>
</dbReference>
<evidence type="ECO:0000313" key="5">
    <source>
        <dbReference type="EMBL" id="ENV99503.1"/>
    </source>
</evidence>
<dbReference type="PANTHER" id="PTHR43094">
    <property type="entry name" value="AMINOTRANSFERASE"/>
    <property type="match status" value="1"/>
</dbReference>
<gene>
    <name evidence="5" type="ORF">F936_02587</name>
</gene>
<dbReference type="Proteomes" id="UP000013024">
    <property type="component" value="Unassembled WGS sequence"/>
</dbReference>
<evidence type="ECO:0000256" key="2">
    <source>
        <dbReference type="ARBA" id="ARBA00008954"/>
    </source>
</evidence>
<dbReference type="InterPro" id="IPR049704">
    <property type="entry name" value="Aminotrans_3_PPA_site"/>
</dbReference>
<dbReference type="GeneID" id="92919047"/>
<dbReference type="PANTHER" id="PTHR43094:SF1">
    <property type="entry name" value="AMINOTRANSFERASE CLASS-III"/>
    <property type="match status" value="1"/>
</dbReference>
<dbReference type="EMBL" id="APQI01000004">
    <property type="protein sequence ID" value="ENV99503.1"/>
    <property type="molecule type" value="Genomic_DNA"/>
</dbReference>
<dbReference type="Pfam" id="PF00202">
    <property type="entry name" value="Aminotran_3"/>
    <property type="match status" value="1"/>
</dbReference>
<organism evidence="5 6">
    <name type="scientific">Acinetobacter calcoaceticus DSM 30006 = CIP 81.8</name>
    <dbReference type="NCBI Taxonomy" id="981331"/>
    <lineage>
        <taxon>Bacteria</taxon>
        <taxon>Pseudomonadati</taxon>
        <taxon>Pseudomonadota</taxon>
        <taxon>Gammaproteobacteria</taxon>
        <taxon>Moraxellales</taxon>
        <taxon>Moraxellaceae</taxon>
        <taxon>Acinetobacter</taxon>
        <taxon>Acinetobacter calcoaceticus/baumannii complex</taxon>
    </lineage>
</organism>
<comment type="caution">
    <text evidence="5">The sequence shown here is derived from an EMBL/GenBank/DDBJ whole genome shotgun (WGS) entry which is preliminary data.</text>
</comment>
<dbReference type="InterPro" id="IPR005814">
    <property type="entry name" value="Aminotrans_3"/>
</dbReference>
<dbReference type="PROSITE" id="PS00600">
    <property type="entry name" value="AA_TRANSFER_CLASS_3"/>
    <property type="match status" value="1"/>
</dbReference>
<dbReference type="Gene3D" id="3.40.640.10">
    <property type="entry name" value="Type I PLP-dependent aspartate aminotransferase-like (Major domain)"/>
    <property type="match status" value="1"/>
</dbReference>
<dbReference type="RefSeq" id="WP_005047866.1">
    <property type="nucleotide sequence ID" value="NZ_KB849780.1"/>
</dbReference>